<dbReference type="EMBL" id="LAZR01009310">
    <property type="protein sequence ID" value="KKM73390.1"/>
    <property type="molecule type" value="Genomic_DNA"/>
</dbReference>
<accession>A0A0F9M9P5</accession>
<organism evidence="2">
    <name type="scientific">marine sediment metagenome</name>
    <dbReference type="NCBI Taxonomy" id="412755"/>
    <lineage>
        <taxon>unclassified sequences</taxon>
        <taxon>metagenomes</taxon>
        <taxon>ecological metagenomes</taxon>
    </lineage>
</organism>
<comment type="caution">
    <text evidence="2">The sequence shown here is derived from an EMBL/GenBank/DDBJ whole genome shotgun (WGS) entry which is preliminary data.</text>
</comment>
<name>A0A0F9M9P5_9ZZZZ</name>
<proteinExistence type="predicted"/>
<protein>
    <submittedName>
        <fullName evidence="2">Uncharacterized protein</fullName>
    </submittedName>
</protein>
<evidence type="ECO:0000256" key="1">
    <source>
        <dbReference type="SAM" id="MobiDB-lite"/>
    </source>
</evidence>
<sequence>MKLEGSSPGRLALTPDNDDERELLQETLDMARQGDRHALLYWGDAEIERKDGHLCGWTAFIINAHQPASPDQEAPPTVEQAEIADATSGATA</sequence>
<evidence type="ECO:0000313" key="2">
    <source>
        <dbReference type="EMBL" id="KKM73390.1"/>
    </source>
</evidence>
<dbReference type="AlphaFoldDB" id="A0A0F9M9P5"/>
<feature type="region of interest" description="Disordered" evidence="1">
    <location>
        <begin position="66"/>
        <end position="92"/>
    </location>
</feature>
<gene>
    <name evidence="2" type="ORF">LCGC14_1411040</name>
</gene>
<reference evidence="2" key="1">
    <citation type="journal article" date="2015" name="Nature">
        <title>Complex archaea that bridge the gap between prokaryotes and eukaryotes.</title>
        <authorList>
            <person name="Spang A."/>
            <person name="Saw J.H."/>
            <person name="Jorgensen S.L."/>
            <person name="Zaremba-Niedzwiedzka K."/>
            <person name="Martijn J."/>
            <person name="Lind A.E."/>
            <person name="van Eijk R."/>
            <person name="Schleper C."/>
            <person name="Guy L."/>
            <person name="Ettema T.J."/>
        </authorList>
    </citation>
    <scope>NUCLEOTIDE SEQUENCE</scope>
</reference>